<accession>Q1G903</accession>
<organism evidence="1 2">
    <name type="scientific">Lactobacillus delbrueckii subsp. bulgaricus (strain ATCC 11842 / DSM 20081 / BCRC 10696 / JCM 1002 / NBRC 13953 / NCIMB 11778 / NCTC 12712 / WDCM 00102 / Lb 14)</name>
    <dbReference type="NCBI Taxonomy" id="390333"/>
    <lineage>
        <taxon>Bacteria</taxon>
        <taxon>Bacillati</taxon>
        <taxon>Bacillota</taxon>
        <taxon>Bacilli</taxon>
        <taxon>Lactobacillales</taxon>
        <taxon>Lactobacillaceae</taxon>
        <taxon>Lactobacillus</taxon>
    </lineage>
</organism>
<dbReference type="KEGG" id="ldb:Ldb1661"/>
<protein>
    <submittedName>
        <fullName evidence="1">Uncharacterized protein</fullName>
    </submittedName>
</protein>
<name>Q1G903_LACDA</name>
<dbReference type="STRING" id="390333.Ldb1661"/>
<gene>
    <name evidence="1" type="ordered locus">Ldb1661</name>
</gene>
<evidence type="ECO:0000313" key="1">
    <source>
        <dbReference type="EMBL" id="CAI98450.1"/>
    </source>
</evidence>
<evidence type="ECO:0000313" key="2">
    <source>
        <dbReference type="Proteomes" id="UP000001259"/>
    </source>
</evidence>
<dbReference type="HOGENOM" id="CLU_3424766_0_0_9"/>
<sequence>MAKALALVMRVGCTRGLARAFP</sequence>
<dbReference type="EMBL" id="CR954253">
    <property type="protein sequence ID" value="CAI98450.1"/>
    <property type="molecule type" value="Genomic_DNA"/>
</dbReference>
<reference evidence="1 2" key="1">
    <citation type="journal article" date="2006" name="Proc. Natl. Acad. Sci. U.S.A.">
        <title>The complete genome sequence of Lactobacillus bulgaricus reveals extensive and ongoing reductive evolution.</title>
        <authorList>
            <person name="van de Guchte M."/>
            <person name="Penaud S."/>
            <person name="Grimaldi C."/>
            <person name="Barbe V."/>
            <person name="Bryson K."/>
            <person name="Nicolas P."/>
            <person name="Robert C."/>
            <person name="Oztas S."/>
            <person name="Mangenot S."/>
            <person name="Couloux A."/>
            <person name="Loux V."/>
            <person name="Dervyn R."/>
            <person name="Bossy R."/>
            <person name="Bolotin A."/>
            <person name="Batto J.-M."/>
            <person name="Walunas T."/>
            <person name="Gibrat J.-F."/>
            <person name="Bessieres P."/>
            <person name="Weissenbach J."/>
            <person name="Ehrlich S.D."/>
            <person name="Maguin E."/>
        </authorList>
    </citation>
    <scope>NUCLEOTIDE SEQUENCE [LARGE SCALE GENOMIC DNA]</scope>
    <source>
        <strain evidence="2">ATCC 11842 / DSM 20081 / BCRC 10696 / JCM 1002 / NBRC 13953 / NCIMB 11778 / NCTC 12712 / WDCM 00102 / Lb 14</strain>
    </source>
</reference>
<proteinExistence type="predicted"/>
<dbReference type="Proteomes" id="UP000001259">
    <property type="component" value="Chromosome"/>
</dbReference>
<dbReference type="AlphaFoldDB" id="Q1G903"/>
<keyword evidence="2" id="KW-1185">Reference proteome</keyword>